<dbReference type="PANTHER" id="PTHR31212">
    <property type="entry name" value="ALPHA-KETOGLUTARATE-DEPENDENT DIOXYGENASE ALKB HOMOLOG 3"/>
    <property type="match status" value="1"/>
</dbReference>
<dbReference type="InterPro" id="IPR027450">
    <property type="entry name" value="AlkB-like"/>
</dbReference>
<dbReference type="InterPro" id="IPR005123">
    <property type="entry name" value="Oxoglu/Fe-dep_dioxygenase_dom"/>
</dbReference>
<evidence type="ECO:0000256" key="1">
    <source>
        <dbReference type="ARBA" id="ARBA00022723"/>
    </source>
</evidence>
<sequence length="544" mass="61019">MLTLDHKHVSWTDIARVGQLEELKKVPQLDYIRLEEPTRGYKAKGNGEIEDPIVNEAFEVGDDGSIKVAIRNLPKLPALIIKQELRIMETFVIEYHGHAEYDIPVQQPLPKPGTIDHLNDLVVADDESTDFKLALLSSLYPNIEQKFLLEILLEHNGEVEKASASLFNLEPSSSPPTKKPSFRVGYQSSLSNFVSSESSAARVKPILKKGKTLHLFSSEDVAAHTPCSIIHNFLPVEEANALLEELLIQAQTFERMTFQLFDNVVTSPHTSCFYVENLADKMAQKTEYIYNGGLLTDVRQLTPQMSKISAKIQDAVNSEVATRIKTHYPNGQKLKYQSPDIWKPNAAVVNCYNGATESLGYHSDQPTYLGPRAIIGSVSLGVAREFRVRKIIPQESDSKEKSKEASDAEGQIAIHLPHNSLLVMHAEMQESWKHSIAPAQVIDPHPISGNRRINITYRDYKPSFHPKFTPKCKCGVPTVLRVVQRKKENLGRYFWMCYVGNVPGKEGCTFFKWAEFDDDGNPVIDNRTKAEASVSGPDSHTDRS</sequence>
<dbReference type="PROSITE" id="PS51471">
    <property type="entry name" value="FE2OG_OXY"/>
    <property type="match status" value="1"/>
</dbReference>
<dbReference type="CDD" id="cd14279">
    <property type="entry name" value="CUE"/>
    <property type="match status" value="1"/>
</dbReference>
<dbReference type="PANTHER" id="PTHR31212:SF4">
    <property type="entry name" value="ALPHA-KETOGLUTARATE-DEPENDENT DIOXYGENASE ALKB HOMOLOG 3"/>
    <property type="match status" value="1"/>
</dbReference>
<dbReference type="InterPro" id="IPR003892">
    <property type="entry name" value="CUE"/>
</dbReference>
<dbReference type="InterPro" id="IPR010666">
    <property type="entry name" value="Znf_GRF"/>
</dbReference>
<keyword evidence="10" id="KW-1185">Reference proteome</keyword>
<comment type="caution">
    <text evidence="9">The sequence shown here is derived from an EMBL/GenBank/DDBJ whole genome shotgun (WGS) entry which is preliminary data.</text>
</comment>
<dbReference type="PROSITE" id="PS51140">
    <property type="entry name" value="CUE"/>
    <property type="match status" value="1"/>
</dbReference>
<dbReference type="EMBL" id="QKRW01000005">
    <property type="protein sequence ID" value="RAL67006.1"/>
    <property type="molecule type" value="Genomic_DNA"/>
</dbReference>
<dbReference type="SUPFAM" id="SSF51197">
    <property type="entry name" value="Clavaminate synthase-like"/>
    <property type="match status" value="1"/>
</dbReference>
<feature type="region of interest" description="Disordered" evidence="5">
    <location>
        <begin position="524"/>
        <end position="544"/>
    </location>
</feature>
<reference evidence="9 10" key="1">
    <citation type="submission" date="2018-06" db="EMBL/GenBank/DDBJ databases">
        <title>Genome Sequence of the Brown Rot Fungal Pathogen Monilinia fructigena.</title>
        <authorList>
            <person name="Landi L."/>
            <person name="De Miccolis Angelini R.M."/>
            <person name="Pollastro S."/>
            <person name="Abate D."/>
            <person name="Faretra F."/>
            <person name="Romanazzi G."/>
        </authorList>
    </citation>
    <scope>NUCLEOTIDE SEQUENCE [LARGE SCALE GENOMIC DNA]</scope>
    <source>
        <strain evidence="9 10">Mfrg269</strain>
    </source>
</reference>
<evidence type="ECO:0008006" key="11">
    <source>
        <dbReference type="Google" id="ProtNLM"/>
    </source>
</evidence>
<feature type="domain" description="CUE" evidence="6">
    <location>
        <begin position="128"/>
        <end position="171"/>
    </location>
</feature>
<evidence type="ECO:0000256" key="4">
    <source>
        <dbReference type="PROSITE-ProRule" id="PRU01343"/>
    </source>
</evidence>
<dbReference type="PROSITE" id="PS51999">
    <property type="entry name" value="ZF_GRF"/>
    <property type="match status" value="1"/>
</dbReference>
<evidence type="ECO:0000313" key="10">
    <source>
        <dbReference type="Proteomes" id="UP000249056"/>
    </source>
</evidence>
<keyword evidence="2 4" id="KW-0863">Zinc-finger</keyword>
<dbReference type="GO" id="GO:0006307">
    <property type="term" value="P:DNA alkylation repair"/>
    <property type="evidence" value="ECO:0007669"/>
    <property type="project" value="InterPro"/>
</dbReference>
<dbReference type="Pfam" id="PF13532">
    <property type="entry name" value="2OG-FeII_Oxy_2"/>
    <property type="match status" value="1"/>
</dbReference>
<keyword evidence="1" id="KW-0479">Metal-binding</keyword>
<evidence type="ECO:0000256" key="3">
    <source>
        <dbReference type="ARBA" id="ARBA00022833"/>
    </source>
</evidence>
<evidence type="ECO:0000256" key="2">
    <source>
        <dbReference type="ARBA" id="ARBA00022771"/>
    </source>
</evidence>
<dbReference type="GO" id="GO:0008270">
    <property type="term" value="F:zinc ion binding"/>
    <property type="evidence" value="ECO:0007669"/>
    <property type="project" value="UniProtKB-KW"/>
</dbReference>
<organism evidence="9 10">
    <name type="scientific">Monilinia fructigena</name>
    <dbReference type="NCBI Taxonomy" id="38457"/>
    <lineage>
        <taxon>Eukaryota</taxon>
        <taxon>Fungi</taxon>
        <taxon>Dikarya</taxon>
        <taxon>Ascomycota</taxon>
        <taxon>Pezizomycotina</taxon>
        <taxon>Leotiomycetes</taxon>
        <taxon>Helotiales</taxon>
        <taxon>Sclerotiniaceae</taxon>
        <taxon>Monilinia</taxon>
    </lineage>
</organism>
<protein>
    <recommendedName>
        <fullName evidence="11">Fe2OG dioxygenase domain-containing protein</fullName>
    </recommendedName>
</protein>
<evidence type="ECO:0000259" key="7">
    <source>
        <dbReference type="PROSITE" id="PS51471"/>
    </source>
</evidence>
<dbReference type="Gene3D" id="2.60.120.590">
    <property type="entry name" value="Alpha-ketoglutarate-dependent dioxygenase AlkB-like"/>
    <property type="match status" value="1"/>
</dbReference>
<feature type="domain" description="Fe2OG dioxygenase" evidence="7">
    <location>
        <begin position="343"/>
        <end position="461"/>
    </location>
</feature>
<evidence type="ECO:0000313" key="9">
    <source>
        <dbReference type="EMBL" id="RAL67006.1"/>
    </source>
</evidence>
<dbReference type="GO" id="GO:0043130">
    <property type="term" value="F:ubiquitin binding"/>
    <property type="evidence" value="ECO:0007669"/>
    <property type="project" value="InterPro"/>
</dbReference>
<dbReference type="OrthoDB" id="545910at2759"/>
<name>A0A395J406_9HELO</name>
<dbReference type="GO" id="GO:0051213">
    <property type="term" value="F:dioxygenase activity"/>
    <property type="evidence" value="ECO:0007669"/>
    <property type="project" value="InterPro"/>
</dbReference>
<dbReference type="FunFam" id="2.60.120.590:FF:000010">
    <property type="entry name" value="GRF zinc finger domain protein"/>
    <property type="match status" value="1"/>
</dbReference>
<keyword evidence="3" id="KW-0862">Zinc</keyword>
<dbReference type="AlphaFoldDB" id="A0A395J406"/>
<proteinExistence type="predicted"/>
<gene>
    <name evidence="9" type="ORF">DID88_007786</name>
</gene>
<dbReference type="Proteomes" id="UP000249056">
    <property type="component" value="Unassembled WGS sequence"/>
</dbReference>
<feature type="domain" description="GRF-type" evidence="8">
    <location>
        <begin position="472"/>
        <end position="517"/>
    </location>
</feature>
<accession>A0A395J406</accession>
<dbReference type="InterPro" id="IPR037151">
    <property type="entry name" value="AlkB-like_sf"/>
</dbReference>
<dbReference type="Pfam" id="PF06839">
    <property type="entry name" value="Zn_ribbon_GRF"/>
    <property type="match status" value="1"/>
</dbReference>
<evidence type="ECO:0000256" key="5">
    <source>
        <dbReference type="SAM" id="MobiDB-lite"/>
    </source>
</evidence>
<evidence type="ECO:0000259" key="6">
    <source>
        <dbReference type="PROSITE" id="PS51140"/>
    </source>
</evidence>
<dbReference type="InterPro" id="IPR032854">
    <property type="entry name" value="ALKBH3"/>
</dbReference>
<evidence type="ECO:0000259" key="8">
    <source>
        <dbReference type="PROSITE" id="PS51999"/>
    </source>
</evidence>